<feature type="binding site" evidence="13">
    <location>
        <position position="185"/>
    </location>
    <ligand>
        <name>Ca(2+)</name>
        <dbReference type="ChEBI" id="CHEBI:29108"/>
        <label>2</label>
    </ligand>
</feature>
<evidence type="ECO:0000256" key="11">
    <source>
        <dbReference type="ARBA" id="ARBA00023180"/>
    </source>
</evidence>
<evidence type="ECO:0000256" key="4">
    <source>
        <dbReference type="ARBA" id="ARBA00022559"/>
    </source>
</evidence>
<dbReference type="Pfam" id="PF00141">
    <property type="entry name" value="peroxidase"/>
    <property type="match status" value="1"/>
</dbReference>
<dbReference type="GO" id="GO:0140825">
    <property type="term" value="F:lactoperoxidase activity"/>
    <property type="evidence" value="ECO:0007669"/>
    <property type="project" value="UniProtKB-EC"/>
</dbReference>
<keyword evidence="6 13" id="KW-0479">Metal-binding</keyword>
<comment type="similarity">
    <text evidence="14">Belongs to the peroxidase family.</text>
</comment>
<dbReference type="Gene3D" id="1.10.520.10">
    <property type="match status" value="1"/>
</dbReference>
<feature type="domain" description="Plant heme peroxidase family profile" evidence="15">
    <location>
        <begin position="75"/>
        <end position="262"/>
    </location>
</feature>
<accession>A0AAD3SQV9</accession>
<feature type="binding site" evidence="13">
    <location>
        <position position="182"/>
    </location>
    <ligand>
        <name>Ca(2+)</name>
        <dbReference type="ChEBI" id="CHEBI:29108"/>
        <label>2</label>
    </ligand>
</feature>
<evidence type="ECO:0000256" key="8">
    <source>
        <dbReference type="ARBA" id="ARBA00023002"/>
    </source>
</evidence>
<dbReference type="InterPro" id="IPR002016">
    <property type="entry name" value="Haem_peroxidase"/>
</dbReference>
<evidence type="ECO:0000256" key="9">
    <source>
        <dbReference type="ARBA" id="ARBA00023004"/>
    </source>
</evidence>
<evidence type="ECO:0000313" key="17">
    <source>
        <dbReference type="Proteomes" id="UP001279734"/>
    </source>
</evidence>
<dbReference type="GO" id="GO:0020037">
    <property type="term" value="F:heme binding"/>
    <property type="evidence" value="ECO:0007669"/>
    <property type="project" value="InterPro"/>
</dbReference>
<dbReference type="Gene3D" id="1.10.420.10">
    <property type="entry name" value="Peroxidase, domain 2"/>
    <property type="match status" value="1"/>
</dbReference>
<keyword evidence="11" id="KW-0325">Glycoprotein</keyword>
<evidence type="ECO:0000313" key="16">
    <source>
        <dbReference type="EMBL" id="GMH15234.1"/>
    </source>
</evidence>
<keyword evidence="4" id="KW-0575">Peroxidase</keyword>
<evidence type="ECO:0000256" key="14">
    <source>
        <dbReference type="RuleBase" id="RU004241"/>
    </source>
</evidence>
<dbReference type="InterPro" id="IPR000823">
    <property type="entry name" value="Peroxidase_pln"/>
</dbReference>
<evidence type="ECO:0000256" key="13">
    <source>
        <dbReference type="PIRSR" id="PIRSR600823-3"/>
    </source>
</evidence>
<gene>
    <name evidence="16" type="ORF">Nepgr_017075</name>
</gene>
<keyword evidence="7 13" id="KW-0106">Calcium</keyword>
<dbReference type="PRINTS" id="PR00461">
    <property type="entry name" value="PLPEROXIDASE"/>
</dbReference>
<evidence type="ECO:0000256" key="5">
    <source>
        <dbReference type="ARBA" id="ARBA00022617"/>
    </source>
</evidence>
<comment type="function">
    <text evidence="2">Removal of H(2)O(2), oxidation of toxic reductants, biosynthesis and degradation of lignin, suberization, auxin catabolism, response to environmental stresses such as wounding, pathogen attack and oxidative stress. These functions might be dependent on each isozyme/isoform in each plant tissue.</text>
</comment>
<dbReference type="EC" id="1.11.1.7" evidence="3"/>
<proteinExistence type="inferred from homology"/>
<keyword evidence="10" id="KW-1015">Disulfide bond</keyword>
<dbReference type="Proteomes" id="UP001279734">
    <property type="component" value="Unassembled WGS sequence"/>
</dbReference>
<dbReference type="PROSITE" id="PS50873">
    <property type="entry name" value="PEROXIDASE_4"/>
    <property type="match status" value="1"/>
</dbReference>
<comment type="cofactor">
    <cofactor evidence="13">
        <name>heme b</name>
        <dbReference type="ChEBI" id="CHEBI:60344"/>
    </cofactor>
    <text evidence="13">Binds 1 heme b (iron(II)-protoporphyrin IX) group per subunit.</text>
</comment>
<keyword evidence="17" id="KW-1185">Reference proteome</keyword>
<evidence type="ECO:0000256" key="6">
    <source>
        <dbReference type="ARBA" id="ARBA00022723"/>
    </source>
</evidence>
<dbReference type="GO" id="GO:0006979">
    <property type="term" value="P:response to oxidative stress"/>
    <property type="evidence" value="ECO:0007669"/>
    <property type="project" value="InterPro"/>
</dbReference>
<dbReference type="PANTHER" id="PTHR31388:SF247">
    <property type="entry name" value="PEROXIDASE"/>
    <property type="match status" value="1"/>
</dbReference>
<evidence type="ECO:0000256" key="1">
    <source>
        <dbReference type="ARBA" id="ARBA00000189"/>
    </source>
</evidence>
<evidence type="ECO:0000259" key="15">
    <source>
        <dbReference type="PROSITE" id="PS50873"/>
    </source>
</evidence>
<evidence type="ECO:0000256" key="12">
    <source>
        <dbReference type="PIRSR" id="PIRSR600823-2"/>
    </source>
</evidence>
<protein>
    <recommendedName>
        <fullName evidence="3">peroxidase</fullName>
        <ecNumber evidence="3">1.11.1.7</ecNumber>
    </recommendedName>
</protein>
<evidence type="ECO:0000256" key="2">
    <source>
        <dbReference type="ARBA" id="ARBA00002322"/>
    </source>
</evidence>
<dbReference type="InterPro" id="IPR010255">
    <property type="entry name" value="Haem_peroxidase_sf"/>
</dbReference>
<feature type="binding site" description="axial binding residue" evidence="13">
    <location>
        <position position="137"/>
    </location>
    <ligand>
        <name>heme b</name>
        <dbReference type="ChEBI" id="CHEBI:60344"/>
    </ligand>
    <ligandPart>
        <name>Fe</name>
        <dbReference type="ChEBI" id="CHEBI:18248"/>
    </ligandPart>
</feature>
<sequence>MKLTIYKGRKAAFSCTWVLKNVTRKIRAKLKVVIDSNDKVCLTAGEEIEIHGGVKNSTAPPDNNVEIYNVESMVDNFVRLGGPSWTVQLGRRDSTTANFTAANTDLPSPFLNLSGLMAAFRKKNFTAEEMVTASGAHTIGDARCTTFRTRIYDEMNINPGFESSLKSNSPVTRGDNNLSPLDVTTQNYFNNACYKNLLNKEGLLRLDQQLYNGSSIDSQVESYSSNLAKFLADFSNAMVKMGNLSPLTGSSGQIRYNYRKIN</sequence>
<evidence type="ECO:0000256" key="3">
    <source>
        <dbReference type="ARBA" id="ARBA00012313"/>
    </source>
</evidence>
<dbReference type="AlphaFoldDB" id="A0AAD3SQV9"/>
<feature type="binding site" evidence="13">
    <location>
        <position position="138"/>
    </location>
    <ligand>
        <name>Ca(2+)</name>
        <dbReference type="ChEBI" id="CHEBI:29108"/>
        <label>2</label>
    </ligand>
</feature>
<comment type="caution">
    <text evidence="16">The sequence shown here is derived from an EMBL/GenBank/DDBJ whole genome shotgun (WGS) entry which is preliminary data.</text>
</comment>
<dbReference type="SUPFAM" id="SSF48113">
    <property type="entry name" value="Heme-dependent peroxidases"/>
    <property type="match status" value="1"/>
</dbReference>
<dbReference type="FunFam" id="1.10.420.10:FF:000006">
    <property type="entry name" value="Peroxidase"/>
    <property type="match status" value="1"/>
</dbReference>
<evidence type="ECO:0000256" key="10">
    <source>
        <dbReference type="ARBA" id="ARBA00023157"/>
    </source>
</evidence>
<keyword evidence="8" id="KW-0560">Oxidoreductase</keyword>
<dbReference type="GO" id="GO:0046872">
    <property type="term" value="F:metal ion binding"/>
    <property type="evidence" value="ECO:0007669"/>
    <property type="project" value="UniProtKB-KW"/>
</dbReference>
<feature type="binding site" evidence="12">
    <location>
        <position position="107"/>
    </location>
    <ligand>
        <name>substrate</name>
    </ligand>
</feature>
<name>A0AAD3SQV9_NEPGR</name>
<reference evidence="16" key="1">
    <citation type="submission" date="2023-05" db="EMBL/GenBank/DDBJ databases">
        <title>Nepenthes gracilis genome sequencing.</title>
        <authorList>
            <person name="Fukushima K."/>
        </authorList>
    </citation>
    <scope>NUCLEOTIDE SEQUENCE</scope>
    <source>
        <strain evidence="16">SING2019-196</strain>
    </source>
</reference>
<keyword evidence="5" id="KW-0349">Heme</keyword>
<organism evidence="16 17">
    <name type="scientific">Nepenthes gracilis</name>
    <name type="common">Slender pitcher plant</name>
    <dbReference type="NCBI Taxonomy" id="150966"/>
    <lineage>
        <taxon>Eukaryota</taxon>
        <taxon>Viridiplantae</taxon>
        <taxon>Streptophyta</taxon>
        <taxon>Embryophyta</taxon>
        <taxon>Tracheophyta</taxon>
        <taxon>Spermatophyta</taxon>
        <taxon>Magnoliopsida</taxon>
        <taxon>eudicotyledons</taxon>
        <taxon>Gunneridae</taxon>
        <taxon>Pentapetalae</taxon>
        <taxon>Caryophyllales</taxon>
        <taxon>Nepenthaceae</taxon>
        <taxon>Nepenthes</taxon>
    </lineage>
</organism>
<keyword evidence="9 13" id="KW-0408">Iron</keyword>
<evidence type="ECO:0000256" key="7">
    <source>
        <dbReference type="ARBA" id="ARBA00022837"/>
    </source>
</evidence>
<dbReference type="PRINTS" id="PR00458">
    <property type="entry name" value="PEROXIDASE"/>
</dbReference>
<comment type="catalytic activity">
    <reaction evidence="1">
        <text>2 a phenolic donor + H2O2 = 2 a phenolic radical donor + 2 H2O</text>
        <dbReference type="Rhea" id="RHEA:56136"/>
        <dbReference type="ChEBI" id="CHEBI:15377"/>
        <dbReference type="ChEBI" id="CHEBI:16240"/>
        <dbReference type="ChEBI" id="CHEBI:139520"/>
        <dbReference type="ChEBI" id="CHEBI:139521"/>
        <dbReference type="EC" id="1.11.1.7"/>
    </reaction>
</comment>
<comment type="cofactor">
    <cofactor evidence="13">
        <name>Ca(2+)</name>
        <dbReference type="ChEBI" id="CHEBI:29108"/>
    </cofactor>
    <text evidence="13">Binds 2 calcium ions per subunit.</text>
</comment>
<dbReference type="PANTHER" id="PTHR31388">
    <property type="entry name" value="PEROXIDASE 72-RELATED"/>
    <property type="match status" value="1"/>
</dbReference>
<dbReference type="EMBL" id="BSYO01000015">
    <property type="protein sequence ID" value="GMH15234.1"/>
    <property type="molecule type" value="Genomic_DNA"/>
</dbReference>